<dbReference type="InterPro" id="IPR027417">
    <property type="entry name" value="P-loop_NTPase"/>
</dbReference>
<dbReference type="GO" id="GO:0140359">
    <property type="term" value="F:ABC-type transporter activity"/>
    <property type="evidence" value="ECO:0007669"/>
    <property type="project" value="InterPro"/>
</dbReference>
<keyword evidence="1" id="KW-0813">Transport</keyword>
<dbReference type="GO" id="GO:0005319">
    <property type="term" value="F:lipid transporter activity"/>
    <property type="evidence" value="ECO:0007669"/>
    <property type="project" value="TreeGrafter"/>
</dbReference>
<comment type="caution">
    <text evidence="3">The sequence shown here is derived from an EMBL/GenBank/DDBJ whole genome shotgun (WGS) entry which is preliminary data.</text>
</comment>
<sequence>MILMSEDKRLIWRILNEISRNQTIIITIQSMEEVAVLCHQIGIISHCIPRCYATPLHLKELYGSGFKFFYSNQPEHYRELKEYIKSILL</sequence>
<evidence type="ECO:0000313" key="3">
    <source>
        <dbReference type="EMBL" id="ORY76197.1"/>
    </source>
</evidence>
<evidence type="ECO:0000256" key="2">
    <source>
        <dbReference type="ARBA" id="ARBA00022737"/>
    </source>
</evidence>
<proteinExistence type="predicted"/>
<dbReference type="AlphaFoldDB" id="A0A1Y2EXH4"/>
<dbReference type="SUPFAM" id="SSF52540">
    <property type="entry name" value="P-loop containing nucleoside triphosphate hydrolases"/>
    <property type="match status" value="1"/>
</dbReference>
<dbReference type="EMBL" id="MCOG01000023">
    <property type="protein sequence ID" value="ORY76197.1"/>
    <property type="molecule type" value="Genomic_DNA"/>
</dbReference>
<evidence type="ECO:0000313" key="4">
    <source>
        <dbReference type="Proteomes" id="UP000193920"/>
    </source>
</evidence>
<keyword evidence="4" id="KW-1185">Reference proteome</keyword>
<name>A0A1Y2EXH4_9FUNG</name>
<dbReference type="PANTHER" id="PTHR19229">
    <property type="entry name" value="ATP-BINDING CASSETTE TRANSPORTER SUBFAMILY A ABCA"/>
    <property type="match status" value="1"/>
</dbReference>
<reference evidence="3 4" key="1">
    <citation type="submission" date="2016-08" db="EMBL/GenBank/DDBJ databases">
        <title>A Parts List for Fungal Cellulosomes Revealed by Comparative Genomics.</title>
        <authorList>
            <consortium name="DOE Joint Genome Institute"/>
            <person name="Haitjema C.H."/>
            <person name="Gilmore S.P."/>
            <person name="Henske J.K."/>
            <person name="Solomon K.V."/>
            <person name="De Groot R."/>
            <person name="Kuo A."/>
            <person name="Mondo S.J."/>
            <person name="Salamov A.A."/>
            <person name="Labutti K."/>
            <person name="Zhao Z."/>
            <person name="Chiniquy J."/>
            <person name="Barry K."/>
            <person name="Brewer H.M."/>
            <person name="Purvine S.O."/>
            <person name="Wright A.T."/>
            <person name="Boxma B."/>
            <person name="Van Alen T."/>
            <person name="Hackstein J.H."/>
            <person name="Baker S.E."/>
            <person name="Grigoriev I.V."/>
            <person name="O'Malley M.A."/>
        </authorList>
    </citation>
    <scope>NUCLEOTIDE SEQUENCE [LARGE SCALE GENOMIC DNA]</scope>
    <source>
        <strain evidence="3 4">G1</strain>
    </source>
</reference>
<dbReference type="GO" id="GO:0016020">
    <property type="term" value="C:membrane"/>
    <property type="evidence" value="ECO:0007669"/>
    <property type="project" value="InterPro"/>
</dbReference>
<protein>
    <submittedName>
        <fullName evidence="3">Uncharacterized protein</fullName>
    </submittedName>
</protein>
<feature type="non-terminal residue" evidence="3">
    <location>
        <position position="89"/>
    </location>
</feature>
<evidence type="ECO:0000256" key="1">
    <source>
        <dbReference type="ARBA" id="ARBA00022448"/>
    </source>
</evidence>
<dbReference type="STRING" id="1754190.A0A1Y2EXH4"/>
<keyword evidence="2" id="KW-0677">Repeat</keyword>
<dbReference type="Proteomes" id="UP000193920">
    <property type="component" value="Unassembled WGS sequence"/>
</dbReference>
<accession>A0A1Y2EXH4</accession>
<organism evidence="3 4">
    <name type="scientific">Neocallimastix californiae</name>
    <dbReference type="NCBI Taxonomy" id="1754190"/>
    <lineage>
        <taxon>Eukaryota</taxon>
        <taxon>Fungi</taxon>
        <taxon>Fungi incertae sedis</taxon>
        <taxon>Chytridiomycota</taxon>
        <taxon>Chytridiomycota incertae sedis</taxon>
        <taxon>Neocallimastigomycetes</taxon>
        <taxon>Neocallimastigales</taxon>
        <taxon>Neocallimastigaceae</taxon>
        <taxon>Neocallimastix</taxon>
    </lineage>
</organism>
<gene>
    <name evidence="3" type="ORF">LY90DRAFT_630916</name>
</gene>
<dbReference type="OrthoDB" id="8061355at2759"/>
<dbReference type="PANTHER" id="PTHR19229:SF36">
    <property type="entry name" value="ATP-BINDING CASSETTE SUB-FAMILY A MEMBER 2"/>
    <property type="match status" value="1"/>
</dbReference>
<dbReference type="InterPro" id="IPR026082">
    <property type="entry name" value="ABCA"/>
</dbReference>